<sequence length="297" mass="33996">MDGQQNIPTLYLKNGYYFRPITDDMAEKCAEIAAISFAKTNPLAQAIGKTYEEEKARILKNIKIHQQDPFTHVMYDADDEIVAVNFCSKFADCYLGDMVKCNFKIDESKYNEKQLAVMNIFAQLYKPVAHILNDGDYLFQIYAVNPLYKKKNFAVPVYNQIFHYMSTYYGGIRELSFTTNSKMQGIILKLCQGYNVSMIDHNKIEFKGKKIYDGVQNGQLALNIFGVLQTLNPEYSYLAESVPKYCEQLGLKPNYKNPPNLIQNHLALVAKIQSEQSSKKQQIKRAQIQAKQVQASL</sequence>
<evidence type="ECO:0000313" key="2">
    <source>
        <dbReference type="Proteomes" id="UP000054937"/>
    </source>
</evidence>
<dbReference type="Proteomes" id="UP000054937">
    <property type="component" value="Unassembled WGS sequence"/>
</dbReference>
<protein>
    <submittedName>
        <fullName evidence="1">Uncharacterized protein</fullName>
    </submittedName>
</protein>
<dbReference type="AlphaFoldDB" id="A0A0V0QXD2"/>
<evidence type="ECO:0000313" key="1">
    <source>
        <dbReference type="EMBL" id="KRX06898.1"/>
    </source>
</evidence>
<dbReference type="InParanoid" id="A0A0V0QXD2"/>
<gene>
    <name evidence="1" type="ORF">PPERSA_11543</name>
</gene>
<keyword evidence="2" id="KW-1185">Reference proteome</keyword>
<dbReference type="Gene3D" id="3.40.630.30">
    <property type="match status" value="1"/>
</dbReference>
<accession>A0A0V0QXD2</accession>
<organism evidence="1 2">
    <name type="scientific">Pseudocohnilembus persalinus</name>
    <name type="common">Ciliate</name>
    <dbReference type="NCBI Taxonomy" id="266149"/>
    <lineage>
        <taxon>Eukaryota</taxon>
        <taxon>Sar</taxon>
        <taxon>Alveolata</taxon>
        <taxon>Ciliophora</taxon>
        <taxon>Intramacronucleata</taxon>
        <taxon>Oligohymenophorea</taxon>
        <taxon>Scuticociliatia</taxon>
        <taxon>Philasterida</taxon>
        <taxon>Pseudocohnilembidae</taxon>
        <taxon>Pseudocohnilembus</taxon>
    </lineage>
</organism>
<proteinExistence type="predicted"/>
<reference evidence="1 2" key="1">
    <citation type="journal article" date="2015" name="Sci. Rep.">
        <title>Genome of the facultative scuticociliatosis pathogen Pseudocohnilembus persalinus provides insight into its virulence through horizontal gene transfer.</title>
        <authorList>
            <person name="Xiong J."/>
            <person name="Wang G."/>
            <person name="Cheng J."/>
            <person name="Tian M."/>
            <person name="Pan X."/>
            <person name="Warren A."/>
            <person name="Jiang C."/>
            <person name="Yuan D."/>
            <person name="Miao W."/>
        </authorList>
    </citation>
    <scope>NUCLEOTIDE SEQUENCE [LARGE SCALE GENOMIC DNA]</scope>
    <source>
        <strain evidence="1">36N120E</strain>
    </source>
</reference>
<dbReference type="EMBL" id="LDAU01000091">
    <property type="protein sequence ID" value="KRX06898.1"/>
    <property type="molecule type" value="Genomic_DNA"/>
</dbReference>
<name>A0A0V0QXD2_PSEPJ</name>
<comment type="caution">
    <text evidence="1">The sequence shown here is derived from an EMBL/GenBank/DDBJ whole genome shotgun (WGS) entry which is preliminary data.</text>
</comment>